<sequence>MQLLVAFSFVICDVPTFVATVALACGRVLPLLTVKLDLGPCRFIAGCIGAA</sequence>
<protein>
    <submittedName>
        <fullName evidence="1">Uncharacterized protein</fullName>
    </submittedName>
</protein>
<evidence type="ECO:0000313" key="1">
    <source>
        <dbReference type="EMBL" id="JAD32923.1"/>
    </source>
</evidence>
<reference evidence="1" key="2">
    <citation type="journal article" date="2015" name="Data Brief">
        <title>Shoot transcriptome of the giant reed, Arundo donax.</title>
        <authorList>
            <person name="Barrero R.A."/>
            <person name="Guerrero F.D."/>
            <person name="Moolhuijzen P."/>
            <person name="Goolsby J.A."/>
            <person name="Tidwell J."/>
            <person name="Bellgard S.E."/>
            <person name="Bellgard M.I."/>
        </authorList>
    </citation>
    <scope>NUCLEOTIDE SEQUENCE</scope>
    <source>
        <tissue evidence="1">Shoot tissue taken approximately 20 cm above the soil surface</tissue>
    </source>
</reference>
<accession>A0A0A8Z5E8</accession>
<organism evidence="1">
    <name type="scientific">Arundo donax</name>
    <name type="common">Giant reed</name>
    <name type="synonym">Donax arundinaceus</name>
    <dbReference type="NCBI Taxonomy" id="35708"/>
    <lineage>
        <taxon>Eukaryota</taxon>
        <taxon>Viridiplantae</taxon>
        <taxon>Streptophyta</taxon>
        <taxon>Embryophyta</taxon>
        <taxon>Tracheophyta</taxon>
        <taxon>Spermatophyta</taxon>
        <taxon>Magnoliopsida</taxon>
        <taxon>Liliopsida</taxon>
        <taxon>Poales</taxon>
        <taxon>Poaceae</taxon>
        <taxon>PACMAD clade</taxon>
        <taxon>Arundinoideae</taxon>
        <taxon>Arundineae</taxon>
        <taxon>Arundo</taxon>
    </lineage>
</organism>
<dbReference type="EMBL" id="GBRH01264972">
    <property type="protein sequence ID" value="JAD32923.1"/>
    <property type="molecule type" value="Transcribed_RNA"/>
</dbReference>
<proteinExistence type="predicted"/>
<name>A0A0A8Z5E8_ARUDO</name>
<dbReference type="AlphaFoldDB" id="A0A0A8Z5E8"/>
<reference evidence="1" key="1">
    <citation type="submission" date="2014-09" db="EMBL/GenBank/DDBJ databases">
        <authorList>
            <person name="Magalhaes I.L.F."/>
            <person name="Oliveira U."/>
            <person name="Santos F.R."/>
            <person name="Vidigal T.H.D.A."/>
            <person name="Brescovit A.D."/>
            <person name="Santos A.J."/>
        </authorList>
    </citation>
    <scope>NUCLEOTIDE SEQUENCE</scope>
    <source>
        <tissue evidence="1">Shoot tissue taken approximately 20 cm above the soil surface</tissue>
    </source>
</reference>